<reference evidence="1 2" key="1">
    <citation type="submission" date="2013-12" db="EMBL/GenBank/DDBJ databases">
        <title>Draft genome of the parsitic nematode Ancylostoma duodenale.</title>
        <authorList>
            <person name="Mitreva M."/>
        </authorList>
    </citation>
    <scope>NUCLEOTIDE SEQUENCE [LARGE SCALE GENOMIC DNA]</scope>
    <source>
        <strain evidence="1 2">Zhejiang</strain>
    </source>
</reference>
<evidence type="ECO:0000313" key="2">
    <source>
        <dbReference type="Proteomes" id="UP000054047"/>
    </source>
</evidence>
<dbReference type="AlphaFoldDB" id="A0A0C2G2K2"/>
<dbReference type="OrthoDB" id="271111at2759"/>
<dbReference type="Proteomes" id="UP000054047">
    <property type="component" value="Unassembled WGS sequence"/>
</dbReference>
<name>A0A0C2G2K2_9BILA</name>
<accession>A0A0C2G2K2</accession>
<dbReference type="EMBL" id="KN741982">
    <property type="protein sequence ID" value="KIH53124.1"/>
    <property type="molecule type" value="Genomic_DNA"/>
</dbReference>
<organism evidence="1 2">
    <name type="scientific">Ancylostoma duodenale</name>
    <dbReference type="NCBI Taxonomy" id="51022"/>
    <lineage>
        <taxon>Eukaryota</taxon>
        <taxon>Metazoa</taxon>
        <taxon>Ecdysozoa</taxon>
        <taxon>Nematoda</taxon>
        <taxon>Chromadorea</taxon>
        <taxon>Rhabditida</taxon>
        <taxon>Rhabditina</taxon>
        <taxon>Rhabditomorpha</taxon>
        <taxon>Strongyloidea</taxon>
        <taxon>Ancylostomatidae</taxon>
        <taxon>Ancylostomatinae</taxon>
        <taxon>Ancylostoma</taxon>
    </lineage>
</organism>
<gene>
    <name evidence="1" type="ORF">ANCDUO_16757</name>
</gene>
<sequence>MTIYQNSHLKRLIEFSASQQDGKKYAFPKSIMQPVIAAALCTVCAATIRDAPSFKEKHAGERRKDR</sequence>
<proteinExistence type="predicted"/>
<protein>
    <submittedName>
        <fullName evidence="1">Uncharacterized protein</fullName>
    </submittedName>
</protein>
<evidence type="ECO:0000313" key="1">
    <source>
        <dbReference type="EMBL" id="KIH53124.1"/>
    </source>
</evidence>
<keyword evidence="2" id="KW-1185">Reference proteome</keyword>